<dbReference type="EMBL" id="JMKI01000039">
    <property type="protein sequence ID" value="KEJ91601.1"/>
    <property type="molecule type" value="Genomic_DNA"/>
</dbReference>
<dbReference type="InterPro" id="IPR039448">
    <property type="entry name" value="Beta_helix"/>
</dbReference>
<dbReference type="Gene3D" id="2.160.20.10">
    <property type="entry name" value="Single-stranded right-handed beta-helix, Pectin lyase-like"/>
    <property type="match status" value="1"/>
</dbReference>
<dbReference type="AlphaFoldDB" id="A0A073IQ59"/>
<dbReference type="GeneID" id="90984239"/>
<feature type="domain" description="Right handed beta helix" evidence="2">
    <location>
        <begin position="461"/>
        <end position="607"/>
    </location>
</feature>
<name>A0A073IQ59_9BACT</name>
<dbReference type="PROSITE" id="PS51257">
    <property type="entry name" value="PROKAR_LIPOPROTEIN"/>
    <property type="match status" value="1"/>
</dbReference>
<dbReference type="InterPro" id="IPR012334">
    <property type="entry name" value="Pectin_lyas_fold"/>
</dbReference>
<dbReference type="Proteomes" id="UP000027665">
    <property type="component" value="Unassembled WGS sequence"/>
</dbReference>
<dbReference type="SMART" id="SM00710">
    <property type="entry name" value="PbH1"/>
    <property type="match status" value="5"/>
</dbReference>
<evidence type="ECO:0000313" key="3">
    <source>
        <dbReference type="EMBL" id="KEJ91601.1"/>
    </source>
</evidence>
<comment type="caution">
    <text evidence="3">The sequence shown here is derived from an EMBL/GenBank/DDBJ whole genome shotgun (WGS) entry which is preliminary data.</text>
</comment>
<dbReference type="Pfam" id="PF13229">
    <property type="entry name" value="Beta_helix"/>
    <property type="match status" value="1"/>
</dbReference>
<dbReference type="OrthoDB" id="220114at2"/>
<reference evidence="3 4" key="1">
    <citation type="submission" date="2014-04" db="EMBL/GenBank/DDBJ databases">
        <title>Draft Genome Sequence of Synergistes jonesii.</title>
        <authorList>
            <person name="Coil D.A."/>
            <person name="Eisen J.A."/>
            <person name="Holland-Moritz H.E."/>
        </authorList>
    </citation>
    <scope>NUCLEOTIDE SEQUENCE [LARGE SCALE GENOMIC DNA]</scope>
    <source>
        <strain evidence="3 4">78-1</strain>
    </source>
</reference>
<feature type="chain" id="PRO_5001689920" description="Right handed beta helix domain-containing protein" evidence="1">
    <location>
        <begin position="27"/>
        <end position="728"/>
    </location>
</feature>
<dbReference type="PANTHER" id="PTHR11319:SF35">
    <property type="entry name" value="OUTER MEMBRANE PROTEIN PMPC-RELATED"/>
    <property type="match status" value="1"/>
</dbReference>
<evidence type="ECO:0000313" key="4">
    <source>
        <dbReference type="Proteomes" id="UP000027665"/>
    </source>
</evidence>
<feature type="signal peptide" evidence="1">
    <location>
        <begin position="1"/>
        <end position="26"/>
    </location>
</feature>
<dbReference type="Pfam" id="PF20585">
    <property type="entry name" value="Pectate_lyase_5"/>
    <property type="match status" value="1"/>
</dbReference>
<evidence type="ECO:0000256" key="1">
    <source>
        <dbReference type="SAM" id="SignalP"/>
    </source>
</evidence>
<gene>
    <name evidence="3" type="ORF">EH55_08385</name>
</gene>
<protein>
    <recommendedName>
        <fullName evidence="2">Right handed beta helix domain-containing protein</fullName>
    </recommendedName>
</protein>
<dbReference type="STRING" id="2754.EH55_08385"/>
<dbReference type="PANTHER" id="PTHR11319">
    <property type="entry name" value="G PROTEIN-COUPLED RECEPTOR-RELATED"/>
    <property type="match status" value="1"/>
</dbReference>
<dbReference type="SUPFAM" id="SSF51126">
    <property type="entry name" value="Pectin lyase-like"/>
    <property type="match status" value="2"/>
</dbReference>
<evidence type="ECO:0000259" key="2">
    <source>
        <dbReference type="Pfam" id="PF13229"/>
    </source>
</evidence>
<keyword evidence="1" id="KW-0732">Signal</keyword>
<sequence>MRKTIYSLTALCAMAFALSCAGCAQAGTVYVKSYQELLDAVASANADSSGAGTEIVLTEDLEVTKGGVPGLKENTDAVTGATIAVKTGNLTVNGNGKRIKAHGYPTFNIEGGSKEDDSDALRGIVIKDLTIEGAGYQAKPGGGMFFENRSYVTLENCRFQNCTAAKTGGGALYAGPHHSSVGPVVKIIGCSFSGNRTESGSGAAILAQYAQVDIMSTEFTGNEALVGGAIALYGDGAKLAVDSASRFANNRAANTGGAVAVRYGSNGGRSYSSTEKVACKIDASFSGNHAAAGENDVSFAVYYHPSFTGKLSIVGDASSYTKELKESRPIVGGKAVEPVFFEDIDRLTHLAPEKVHRAASYQDLKEILGYCKYDPASGGWEKDDSGHAKITAGRARAGDLVVITADLKAETDAANTSKTPRTDAVTGATLYVTKDELKIFGNGHTINGDGFPVFDIDGGEGALSLESGNLTIKEGAYNAKLGGAIFVEGDATLSAFNMTFKNCTAGGGRPEALAGGGGAVYLDPHGKGKPALNATDCLFEGNKAANGVGGAVSAINGSVTLSNCTFKANEAAQGGAIGMKGEGTLTLNRCELSSNSSRYAGGAVDIHYGRSWYKKSDELNKDSRITAKISRCSFSGNSAGMGEAADISYSRYYDDKFPDDNSPHSNYLTADDDALVKDLTFADIFRTKLKGADGTGGDSSSGCNAGFPPLALAAACAAAVAAWIKERR</sequence>
<proteinExistence type="predicted"/>
<dbReference type="InterPro" id="IPR011050">
    <property type="entry name" value="Pectin_lyase_fold/virulence"/>
</dbReference>
<keyword evidence="4" id="KW-1185">Reference proteome</keyword>
<dbReference type="InterPro" id="IPR006626">
    <property type="entry name" value="PbH1"/>
</dbReference>
<accession>A0A073IQ59</accession>
<dbReference type="InterPro" id="IPR046776">
    <property type="entry name" value="Pectate_lyase_5"/>
</dbReference>
<organism evidence="3 4">
    <name type="scientific">Synergistes jonesii</name>
    <dbReference type="NCBI Taxonomy" id="2754"/>
    <lineage>
        <taxon>Bacteria</taxon>
        <taxon>Thermotogati</taxon>
        <taxon>Synergistota</taxon>
        <taxon>Synergistia</taxon>
        <taxon>Synergistales</taxon>
        <taxon>Synergistaceae</taxon>
        <taxon>Synergistes</taxon>
    </lineage>
</organism>
<dbReference type="RefSeq" id="WP_037977610.1">
    <property type="nucleotide sequence ID" value="NZ_JMKI01000039.1"/>
</dbReference>